<dbReference type="PATRIC" id="fig|1423766.4.peg.1440"/>
<dbReference type="Gene3D" id="2.10.260.10">
    <property type="match status" value="1"/>
</dbReference>
<dbReference type="InterPro" id="IPR007159">
    <property type="entry name" value="SpoVT-AbrB_dom"/>
</dbReference>
<evidence type="ECO:0000313" key="2">
    <source>
        <dbReference type="Proteomes" id="UP000051439"/>
    </source>
</evidence>
<accession>A0A0R1NUN8</accession>
<dbReference type="AlphaFoldDB" id="A0A0R1NUN8"/>
<proteinExistence type="predicted"/>
<dbReference type="GO" id="GO:0003677">
    <property type="term" value="F:DNA binding"/>
    <property type="evidence" value="ECO:0007669"/>
    <property type="project" value="InterPro"/>
</dbReference>
<name>A0A0R1NUN8_9LACO</name>
<comment type="caution">
    <text evidence="1">The sequence shown here is derived from an EMBL/GenBank/DDBJ whole genome shotgun (WGS) entry which is preliminary data.</text>
</comment>
<evidence type="ECO:0000313" key="1">
    <source>
        <dbReference type="EMBL" id="KRL20531.1"/>
    </source>
</evidence>
<dbReference type="InterPro" id="IPR037914">
    <property type="entry name" value="SpoVT-AbrB_sf"/>
</dbReference>
<evidence type="ECO:0008006" key="3">
    <source>
        <dbReference type="Google" id="ProtNLM"/>
    </source>
</evidence>
<organism evidence="1 2">
    <name type="scientific">Lentilactobacillus kisonensis DSM 19906 = JCM 15041</name>
    <dbReference type="NCBI Taxonomy" id="1423766"/>
    <lineage>
        <taxon>Bacteria</taxon>
        <taxon>Bacillati</taxon>
        <taxon>Bacillota</taxon>
        <taxon>Bacilli</taxon>
        <taxon>Lactobacillales</taxon>
        <taxon>Lactobacillaceae</taxon>
        <taxon>Lentilactobacillus</taxon>
    </lineage>
</organism>
<dbReference type="SUPFAM" id="SSF89447">
    <property type="entry name" value="AbrB/MazE/MraZ-like"/>
    <property type="match status" value="1"/>
</dbReference>
<protein>
    <recommendedName>
        <fullName evidence="3">Transcriptional regulator, AbrB family</fullName>
    </recommendedName>
</protein>
<dbReference type="Proteomes" id="UP000051439">
    <property type="component" value="Unassembled WGS sequence"/>
</dbReference>
<dbReference type="EMBL" id="AZEB01000024">
    <property type="protein sequence ID" value="KRL20531.1"/>
    <property type="molecule type" value="Genomic_DNA"/>
</dbReference>
<sequence>MTLSPSKIKVPVFSKTVKVSTKGQFVIPVEVRNCLQLRGGDKILVTLNSNNEVVVNHS</sequence>
<dbReference type="NCBIfam" id="TIGR01439">
    <property type="entry name" value="lp_hng_hel_AbrB"/>
    <property type="match status" value="1"/>
</dbReference>
<gene>
    <name evidence="1" type="ORF">FC98_GL001394</name>
</gene>
<dbReference type="RefSeq" id="WP_008858226.1">
    <property type="nucleotide sequence ID" value="NZ_AZEB01000024.1"/>
</dbReference>
<reference evidence="1 2" key="1">
    <citation type="journal article" date="2015" name="Genome Announc.">
        <title>Expanding the biotechnology potential of lactobacilli through comparative genomics of 213 strains and associated genera.</title>
        <authorList>
            <person name="Sun Z."/>
            <person name="Harris H.M."/>
            <person name="McCann A."/>
            <person name="Guo C."/>
            <person name="Argimon S."/>
            <person name="Zhang W."/>
            <person name="Yang X."/>
            <person name="Jeffery I.B."/>
            <person name="Cooney J.C."/>
            <person name="Kagawa T.F."/>
            <person name="Liu W."/>
            <person name="Song Y."/>
            <person name="Salvetti E."/>
            <person name="Wrobel A."/>
            <person name="Rasinkangas P."/>
            <person name="Parkhill J."/>
            <person name="Rea M.C."/>
            <person name="O'Sullivan O."/>
            <person name="Ritari J."/>
            <person name="Douillard F.P."/>
            <person name="Paul Ross R."/>
            <person name="Yang R."/>
            <person name="Briner A.E."/>
            <person name="Felis G.E."/>
            <person name="de Vos W.M."/>
            <person name="Barrangou R."/>
            <person name="Klaenhammer T.R."/>
            <person name="Caufield P.W."/>
            <person name="Cui Y."/>
            <person name="Zhang H."/>
            <person name="O'Toole P.W."/>
        </authorList>
    </citation>
    <scope>NUCLEOTIDE SEQUENCE [LARGE SCALE GENOMIC DNA]</scope>
    <source>
        <strain evidence="1 2">DSM 19906</strain>
    </source>
</reference>
<keyword evidence="2" id="KW-1185">Reference proteome</keyword>